<proteinExistence type="predicted"/>
<protein>
    <submittedName>
        <fullName evidence="2">Uncharacterized protein</fullName>
    </submittedName>
</protein>
<feature type="transmembrane region" description="Helical" evidence="1">
    <location>
        <begin position="88"/>
        <end position="107"/>
    </location>
</feature>
<comment type="caution">
    <text evidence="2">The sequence shown here is derived from an EMBL/GenBank/DDBJ whole genome shotgun (WGS) entry which is preliminary data.</text>
</comment>
<dbReference type="AlphaFoldDB" id="A0A1F4ZBY9"/>
<organism evidence="2 3">
    <name type="scientific">Candidatus Amesbacteria bacterium RIFCSPLOWO2_01_FULL_48_25</name>
    <dbReference type="NCBI Taxonomy" id="1797259"/>
    <lineage>
        <taxon>Bacteria</taxon>
        <taxon>Candidatus Amesiibacteriota</taxon>
    </lineage>
</organism>
<evidence type="ECO:0000313" key="3">
    <source>
        <dbReference type="Proteomes" id="UP000177080"/>
    </source>
</evidence>
<evidence type="ECO:0000256" key="1">
    <source>
        <dbReference type="SAM" id="Phobius"/>
    </source>
</evidence>
<dbReference type="Proteomes" id="UP000177080">
    <property type="component" value="Unassembled WGS sequence"/>
</dbReference>
<reference evidence="2 3" key="1">
    <citation type="journal article" date="2016" name="Nat. Commun.">
        <title>Thousands of microbial genomes shed light on interconnected biogeochemical processes in an aquifer system.</title>
        <authorList>
            <person name="Anantharaman K."/>
            <person name="Brown C.T."/>
            <person name="Hug L.A."/>
            <person name="Sharon I."/>
            <person name="Castelle C.J."/>
            <person name="Probst A.J."/>
            <person name="Thomas B.C."/>
            <person name="Singh A."/>
            <person name="Wilkins M.J."/>
            <person name="Karaoz U."/>
            <person name="Brodie E.L."/>
            <person name="Williams K.H."/>
            <person name="Hubbard S.S."/>
            <person name="Banfield J.F."/>
        </authorList>
    </citation>
    <scope>NUCLEOTIDE SEQUENCE [LARGE SCALE GENOMIC DNA]</scope>
</reference>
<keyword evidence="1" id="KW-1133">Transmembrane helix</keyword>
<keyword evidence="1" id="KW-0812">Transmembrane</keyword>
<name>A0A1F4ZBY9_9BACT</name>
<sequence>MIPFPTAYELITVSPLEHPLRTLLTGIPILYLAFHSLHFMRSINPGSTITFLPRDPLFTFRIWPGKINLTLSQKKTGLIKSYNGPAGTAFLGLLFFSAAQLLLVLVFKEVVYFFKF</sequence>
<evidence type="ECO:0000313" key="2">
    <source>
        <dbReference type="EMBL" id="OGD03357.1"/>
    </source>
</evidence>
<accession>A0A1F4ZBY9</accession>
<dbReference type="STRING" id="1797259.A2989_00815"/>
<dbReference type="EMBL" id="MEXN01000007">
    <property type="protein sequence ID" value="OGD03357.1"/>
    <property type="molecule type" value="Genomic_DNA"/>
</dbReference>
<keyword evidence="1" id="KW-0472">Membrane</keyword>
<gene>
    <name evidence="2" type="ORF">A2989_00815</name>
</gene>